<evidence type="ECO:0000256" key="1">
    <source>
        <dbReference type="ARBA" id="ARBA00004651"/>
    </source>
</evidence>
<dbReference type="EMBL" id="SZQL01000016">
    <property type="protein sequence ID" value="TKK66156.1"/>
    <property type="molecule type" value="Genomic_DNA"/>
</dbReference>
<keyword evidence="5 7" id="KW-1133">Transmembrane helix</keyword>
<protein>
    <submittedName>
        <fullName evidence="8">Lipopolysaccharide biosynthesis protein</fullName>
    </submittedName>
</protein>
<dbReference type="GO" id="GO:0005886">
    <property type="term" value="C:plasma membrane"/>
    <property type="evidence" value="ECO:0007669"/>
    <property type="project" value="UniProtKB-SubCell"/>
</dbReference>
<dbReference type="PANTHER" id="PTHR30250">
    <property type="entry name" value="PST FAMILY PREDICTED COLANIC ACID TRANSPORTER"/>
    <property type="match status" value="1"/>
</dbReference>
<proteinExistence type="inferred from homology"/>
<name>A0A4U3KYC1_9BACT</name>
<keyword evidence="4 7" id="KW-0812">Transmembrane</keyword>
<dbReference type="PANTHER" id="PTHR30250:SF10">
    <property type="entry name" value="LIPOPOLYSACCHARIDE BIOSYNTHESIS PROTEIN WZXC"/>
    <property type="match status" value="1"/>
</dbReference>
<evidence type="ECO:0000256" key="6">
    <source>
        <dbReference type="ARBA" id="ARBA00023136"/>
    </source>
</evidence>
<gene>
    <name evidence="8" type="ORF">FC093_18055</name>
</gene>
<feature type="transmembrane region" description="Helical" evidence="7">
    <location>
        <begin position="416"/>
        <end position="435"/>
    </location>
</feature>
<evidence type="ECO:0000313" key="9">
    <source>
        <dbReference type="Proteomes" id="UP000305848"/>
    </source>
</evidence>
<comment type="subcellular location">
    <subcellularLocation>
        <location evidence="1">Cell membrane</location>
        <topology evidence="1">Multi-pass membrane protein</topology>
    </subcellularLocation>
</comment>
<evidence type="ECO:0000256" key="2">
    <source>
        <dbReference type="ARBA" id="ARBA00007430"/>
    </source>
</evidence>
<dbReference type="CDD" id="cd13127">
    <property type="entry name" value="MATE_tuaB_like"/>
    <property type="match status" value="1"/>
</dbReference>
<evidence type="ECO:0000256" key="4">
    <source>
        <dbReference type="ARBA" id="ARBA00022692"/>
    </source>
</evidence>
<evidence type="ECO:0000256" key="5">
    <source>
        <dbReference type="ARBA" id="ARBA00022989"/>
    </source>
</evidence>
<dbReference type="AlphaFoldDB" id="A0A4U3KYC1"/>
<comment type="similarity">
    <text evidence="2">Belongs to the polysaccharide synthase family.</text>
</comment>
<comment type="caution">
    <text evidence="8">The sequence shown here is derived from an EMBL/GenBank/DDBJ whole genome shotgun (WGS) entry which is preliminary data.</text>
</comment>
<dbReference type="OrthoDB" id="9770347at2"/>
<keyword evidence="3" id="KW-1003">Cell membrane</keyword>
<feature type="transmembrane region" description="Helical" evidence="7">
    <location>
        <begin position="295"/>
        <end position="314"/>
    </location>
</feature>
<dbReference type="RefSeq" id="WP_137263213.1">
    <property type="nucleotide sequence ID" value="NZ_SZQL01000016.1"/>
</dbReference>
<dbReference type="Pfam" id="PF13440">
    <property type="entry name" value="Polysacc_synt_3"/>
    <property type="match status" value="1"/>
</dbReference>
<keyword evidence="9" id="KW-1185">Reference proteome</keyword>
<evidence type="ECO:0000313" key="8">
    <source>
        <dbReference type="EMBL" id="TKK66156.1"/>
    </source>
</evidence>
<evidence type="ECO:0000256" key="7">
    <source>
        <dbReference type="SAM" id="Phobius"/>
    </source>
</evidence>
<accession>A0A4U3KYC1</accession>
<evidence type="ECO:0000256" key="3">
    <source>
        <dbReference type="ARBA" id="ARBA00022475"/>
    </source>
</evidence>
<dbReference type="InterPro" id="IPR050833">
    <property type="entry name" value="Poly_Biosynth_Transport"/>
</dbReference>
<feature type="transmembrane region" description="Helical" evidence="7">
    <location>
        <begin position="43"/>
        <end position="60"/>
    </location>
</feature>
<feature type="transmembrane region" description="Helical" evidence="7">
    <location>
        <begin position="384"/>
        <end position="404"/>
    </location>
</feature>
<dbReference type="Proteomes" id="UP000305848">
    <property type="component" value="Unassembled WGS sequence"/>
</dbReference>
<feature type="transmembrane region" description="Helical" evidence="7">
    <location>
        <begin position="12"/>
        <end position="31"/>
    </location>
</feature>
<sequence>MVNKQQIVKSGIWQMMNTGVIFISQLGYYAILARMLPHAQKEFGVFALLNSCMVFGNVVAEAGMGDALLQRKHVEPQHKNAALYYSLATGVFFYLILYIAAPWLADFYQQPILSLGLRVIGISFILYSLGSPSINLLQKEFQFKKIFFSDSLSLLASNVFGIVLAYYGFGVMALVYSTLFYNISKVIMLWIQEPLPVKIGSTWRHYKDLLNYGLLLTVIRITNYINLSGINFMLGKIITIQEVGIFDRANRISNIPGRYIGDIVQKISMPTMVKVDGDDKLFNVYYKSLSFLHSLLVPVSVFFGVFSMPCVLILLGDQFISANMSLKLMLFALPFQISTRLSDGVMRVKGLLVLNLKRKILSTIILVVCMYFGSYWHITGISAGFLIATVINYYIMIVTLRGGVFPDSWQQLLFKPFINGIPLTIYTVVPSVILYEVLRIGLHLNEVESFLVMGTLVGLFLAYAFFKKPKLLGKDFLPIREILLNKNKNKKGHRKQLAQDEEAAIVEQKGEKPAVKIDL</sequence>
<organism evidence="8 9">
    <name type="scientific">Ilyomonas limi</name>
    <dbReference type="NCBI Taxonomy" id="2575867"/>
    <lineage>
        <taxon>Bacteria</taxon>
        <taxon>Pseudomonadati</taxon>
        <taxon>Bacteroidota</taxon>
        <taxon>Chitinophagia</taxon>
        <taxon>Chitinophagales</taxon>
        <taxon>Chitinophagaceae</taxon>
        <taxon>Ilyomonas</taxon>
    </lineage>
</organism>
<feature type="transmembrane region" description="Helical" evidence="7">
    <location>
        <begin position="360"/>
        <end position="378"/>
    </location>
</feature>
<keyword evidence="6 7" id="KW-0472">Membrane</keyword>
<reference evidence="8 9" key="1">
    <citation type="submission" date="2019-05" db="EMBL/GenBank/DDBJ databases">
        <title>Panacibacter sp. strain 17mud1-8 Genome sequencing and assembly.</title>
        <authorList>
            <person name="Chhetri G."/>
        </authorList>
    </citation>
    <scope>NUCLEOTIDE SEQUENCE [LARGE SCALE GENOMIC DNA]</scope>
    <source>
        <strain evidence="8 9">17mud1-8</strain>
    </source>
</reference>
<feature type="transmembrane region" description="Helical" evidence="7">
    <location>
        <begin position="107"/>
        <end position="127"/>
    </location>
</feature>
<feature type="transmembrane region" description="Helical" evidence="7">
    <location>
        <begin position="447"/>
        <end position="466"/>
    </location>
</feature>
<feature type="transmembrane region" description="Helical" evidence="7">
    <location>
        <begin position="81"/>
        <end position="101"/>
    </location>
</feature>